<organism evidence="1">
    <name type="scientific">uncultured Eubacteriales bacterium</name>
    <dbReference type="NCBI Taxonomy" id="172733"/>
    <lineage>
        <taxon>Bacteria</taxon>
        <taxon>Bacillati</taxon>
        <taxon>Bacillota</taxon>
        <taxon>Clostridia</taxon>
        <taxon>Eubacteriales</taxon>
        <taxon>environmental samples</taxon>
    </lineage>
</organism>
<gene>
    <name evidence="1" type="ORF">KL86CLO1_10494</name>
</gene>
<sequence length="93" mass="10884">MTREERFFGLIQETAAEQGKKFFVSCGEGHELNTEELEGEDFSGWMIPLDRAEAFFEDWKSEDADALDTWEEFFTFAEWVEESGTIKITFQTH</sequence>
<name>A0A212J4I2_9FIRM</name>
<accession>A0A212J4I2</accession>
<dbReference type="AlphaFoldDB" id="A0A212J4I2"/>
<dbReference type="EMBL" id="FLUN01000001">
    <property type="protein sequence ID" value="SBV94294.1"/>
    <property type="molecule type" value="Genomic_DNA"/>
</dbReference>
<proteinExistence type="predicted"/>
<protein>
    <submittedName>
        <fullName evidence="1">Uncharacterized protein</fullName>
    </submittedName>
</protein>
<reference evidence="1" key="1">
    <citation type="submission" date="2016-04" db="EMBL/GenBank/DDBJ databases">
        <authorList>
            <person name="Evans L.H."/>
            <person name="Alamgir A."/>
            <person name="Owens N."/>
            <person name="Weber N.D."/>
            <person name="Virtaneva K."/>
            <person name="Barbian K."/>
            <person name="Babar A."/>
            <person name="Rosenke K."/>
        </authorList>
    </citation>
    <scope>NUCLEOTIDE SEQUENCE</scope>
    <source>
        <strain evidence="1">86</strain>
    </source>
</reference>
<evidence type="ECO:0000313" key="1">
    <source>
        <dbReference type="EMBL" id="SBV94294.1"/>
    </source>
</evidence>